<dbReference type="InterPro" id="IPR029028">
    <property type="entry name" value="Alpha/beta_knot_MTases"/>
</dbReference>
<dbReference type="CDD" id="cd18080">
    <property type="entry name" value="TrmD-like"/>
    <property type="match status" value="1"/>
</dbReference>
<dbReference type="HAMAP" id="MF_00605">
    <property type="entry name" value="TrmD"/>
    <property type="match status" value="1"/>
</dbReference>
<dbReference type="EC" id="2.1.1.228" evidence="5"/>
<name>A0A6J6B3Y3_9ZZZZ</name>
<evidence type="ECO:0000256" key="1">
    <source>
        <dbReference type="ARBA" id="ARBA00002634"/>
    </source>
</evidence>
<evidence type="ECO:0000256" key="12">
    <source>
        <dbReference type="ARBA" id="ARBA00029736"/>
    </source>
</evidence>
<dbReference type="NCBIfam" id="TIGR00088">
    <property type="entry name" value="trmD"/>
    <property type="match status" value="1"/>
</dbReference>
<evidence type="ECO:0000256" key="5">
    <source>
        <dbReference type="ARBA" id="ARBA00012807"/>
    </source>
</evidence>
<gene>
    <name evidence="16" type="ORF">UFOPK1358_00545</name>
</gene>
<dbReference type="GO" id="GO:0005829">
    <property type="term" value="C:cytosol"/>
    <property type="evidence" value="ECO:0007669"/>
    <property type="project" value="TreeGrafter"/>
</dbReference>
<keyword evidence="8" id="KW-0489">Methyltransferase</keyword>
<keyword evidence="10" id="KW-0949">S-adenosyl-L-methionine</keyword>
<evidence type="ECO:0000256" key="14">
    <source>
        <dbReference type="ARBA" id="ARBA00047783"/>
    </source>
</evidence>
<evidence type="ECO:0000313" key="16">
    <source>
        <dbReference type="EMBL" id="CAB4533228.1"/>
    </source>
</evidence>
<dbReference type="GO" id="GO:0002939">
    <property type="term" value="P:tRNA N1-guanine methylation"/>
    <property type="evidence" value="ECO:0007669"/>
    <property type="project" value="TreeGrafter"/>
</dbReference>
<evidence type="ECO:0000256" key="2">
    <source>
        <dbReference type="ARBA" id="ARBA00004496"/>
    </source>
</evidence>
<evidence type="ECO:0000256" key="11">
    <source>
        <dbReference type="ARBA" id="ARBA00022694"/>
    </source>
</evidence>
<dbReference type="FunFam" id="1.10.1270.20:FF:000001">
    <property type="entry name" value="tRNA (guanine-N(1)-)-methyltransferase"/>
    <property type="match status" value="1"/>
</dbReference>
<dbReference type="InterPro" id="IPR016009">
    <property type="entry name" value="tRNA_MeTrfase_TRMD/TRM10"/>
</dbReference>
<evidence type="ECO:0000256" key="10">
    <source>
        <dbReference type="ARBA" id="ARBA00022691"/>
    </source>
</evidence>
<dbReference type="EMBL" id="CAEZSF010000035">
    <property type="protein sequence ID" value="CAB4533228.1"/>
    <property type="molecule type" value="Genomic_DNA"/>
</dbReference>
<dbReference type="AlphaFoldDB" id="A0A6J6B3Y3"/>
<evidence type="ECO:0000256" key="4">
    <source>
        <dbReference type="ARBA" id="ARBA00011738"/>
    </source>
</evidence>
<dbReference type="InterPro" id="IPR002649">
    <property type="entry name" value="tRNA_m1G_MeTrfase_TrmD"/>
</dbReference>
<sequence>MKTLRRSSEACMRIDVLTIFPEMIREFGAHSLIGRAAQQSLLDLRVHDLREATEDVHRTVDDSPFGGGAGMVLKAGPIFDTVEREQPPRPLFLLGPGGRKLDQACAQELVACGGFSLLCGRYEGIDNRVREHLVDDELSIGDFVLSGGEVAAMVVLEAVGRLIPGVMGNADSAQEESFSAGLLEHPQYTRPADFRELAVPAVLLSGDHARVERWRKAQSLWKTQQVRPDLIELRGGLSAEDRALMKEFKSEVENLPRWQSPDTA</sequence>
<protein>
    <recommendedName>
        <fullName evidence="6">tRNA (guanine-N(1)-)-methyltransferase</fullName>
        <ecNumber evidence="5">2.1.1.228</ecNumber>
    </recommendedName>
    <alternativeName>
        <fullName evidence="12">M1G-methyltransferase</fullName>
    </alternativeName>
    <alternativeName>
        <fullName evidence="13">tRNA [GM37] methyltransferase</fullName>
    </alternativeName>
</protein>
<dbReference type="Pfam" id="PF01746">
    <property type="entry name" value="tRNA_m1G_MT"/>
    <property type="match status" value="1"/>
</dbReference>
<dbReference type="SUPFAM" id="SSF75217">
    <property type="entry name" value="alpha/beta knot"/>
    <property type="match status" value="1"/>
</dbReference>
<dbReference type="PANTHER" id="PTHR46417:SF1">
    <property type="entry name" value="TRNA (GUANINE-N(1)-)-METHYLTRANSFERASE"/>
    <property type="match status" value="1"/>
</dbReference>
<reference evidence="16" key="1">
    <citation type="submission" date="2020-05" db="EMBL/GenBank/DDBJ databases">
        <authorList>
            <person name="Chiriac C."/>
            <person name="Salcher M."/>
            <person name="Ghai R."/>
            <person name="Kavagutti S V."/>
        </authorList>
    </citation>
    <scope>NUCLEOTIDE SEQUENCE</scope>
</reference>
<comment type="subunit">
    <text evidence="4">Homodimer.</text>
</comment>
<comment type="catalytic activity">
    <reaction evidence="14">
        <text>guanosine(37) in tRNA + S-adenosyl-L-methionine = N(1)-methylguanosine(37) in tRNA + S-adenosyl-L-homocysteine + H(+)</text>
        <dbReference type="Rhea" id="RHEA:36899"/>
        <dbReference type="Rhea" id="RHEA-COMP:10145"/>
        <dbReference type="Rhea" id="RHEA-COMP:10147"/>
        <dbReference type="ChEBI" id="CHEBI:15378"/>
        <dbReference type="ChEBI" id="CHEBI:57856"/>
        <dbReference type="ChEBI" id="CHEBI:59789"/>
        <dbReference type="ChEBI" id="CHEBI:73542"/>
        <dbReference type="ChEBI" id="CHEBI:74269"/>
        <dbReference type="EC" id="2.1.1.228"/>
    </reaction>
</comment>
<evidence type="ECO:0000256" key="13">
    <source>
        <dbReference type="ARBA" id="ARBA00033392"/>
    </source>
</evidence>
<feature type="domain" description="tRNA methyltransferase TRMD/TRM10-type" evidence="15">
    <location>
        <begin position="12"/>
        <end position="232"/>
    </location>
</feature>
<evidence type="ECO:0000256" key="6">
    <source>
        <dbReference type="ARBA" id="ARBA00014679"/>
    </source>
</evidence>
<dbReference type="NCBIfam" id="NF000648">
    <property type="entry name" value="PRK00026.1"/>
    <property type="match status" value="1"/>
</dbReference>
<dbReference type="FunFam" id="3.40.1280.10:FF:000001">
    <property type="entry name" value="tRNA (guanine-N(1)-)-methyltransferase"/>
    <property type="match status" value="1"/>
</dbReference>
<evidence type="ECO:0000256" key="3">
    <source>
        <dbReference type="ARBA" id="ARBA00007630"/>
    </source>
</evidence>
<comment type="subcellular location">
    <subcellularLocation>
        <location evidence="2">Cytoplasm</location>
    </subcellularLocation>
</comment>
<proteinExistence type="inferred from homology"/>
<accession>A0A6J6B3Y3</accession>
<keyword evidence="7" id="KW-0963">Cytoplasm</keyword>
<dbReference type="PANTHER" id="PTHR46417">
    <property type="entry name" value="TRNA (GUANINE-N(1)-)-METHYLTRANSFERASE"/>
    <property type="match status" value="1"/>
</dbReference>
<dbReference type="GO" id="GO:0052906">
    <property type="term" value="F:tRNA (guanine(37)-N1)-methyltransferase activity"/>
    <property type="evidence" value="ECO:0007669"/>
    <property type="project" value="UniProtKB-EC"/>
</dbReference>
<dbReference type="Gene3D" id="3.40.1280.10">
    <property type="match status" value="1"/>
</dbReference>
<organism evidence="16">
    <name type="scientific">freshwater metagenome</name>
    <dbReference type="NCBI Taxonomy" id="449393"/>
    <lineage>
        <taxon>unclassified sequences</taxon>
        <taxon>metagenomes</taxon>
        <taxon>ecological metagenomes</taxon>
    </lineage>
</organism>
<keyword evidence="11" id="KW-0819">tRNA processing</keyword>
<comment type="similarity">
    <text evidence="3">Belongs to the RNA methyltransferase TrmD family.</text>
</comment>
<dbReference type="PIRSF" id="PIRSF000386">
    <property type="entry name" value="tRNA_mtase"/>
    <property type="match status" value="1"/>
</dbReference>
<evidence type="ECO:0000256" key="9">
    <source>
        <dbReference type="ARBA" id="ARBA00022679"/>
    </source>
</evidence>
<keyword evidence="9" id="KW-0808">Transferase</keyword>
<evidence type="ECO:0000256" key="7">
    <source>
        <dbReference type="ARBA" id="ARBA00022490"/>
    </source>
</evidence>
<dbReference type="InterPro" id="IPR023148">
    <property type="entry name" value="tRNA_m1G_MeTrfase_C_sf"/>
</dbReference>
<dbReference type="Gene3D" id="1.10.1270.20">
    <property type="entry name" value="tRNA(m1g37)methyltransferase, domain 2"/>
    <property type="match status" value="1"/>
</dbReference>
<evidence type="ECO:0000256" key="8">
    <source>
        <dbReference type="ARBA" id="ARBA00022603"/>
    </source>
</evidence>
<dbReference type="InterPro" id="IPR029026">
    <property type="entry name" value="tRNA_m1G_MTases_N"/>
</dbReference>
<comment type="function">
    <text evidence="1">Specifically methylates guanosine-37 in various tRNAs.</text>
</comment>
<evidence type="ECO:0000259" key="15">
    <source>
        <dbReference type="Pfam" id="PF01746"/>
    </source>
</evidence>